<organism evidence="1 2">
    <name type="scientific">Arachis hypogaea</name>
    <name type="common">Peanut</name>
    <dbReference type="NCBI Taxonomy" id="3818"/>
    <lineage>
        <taxon>Eukaryota</taxon>
        <taxon>Viridiplantae</taxon>
        <taxon>Streptophyta</taxon>
        <taxon>Embryophyta</taxon>
        <taxon>Tracheophyta</taxon>
        <taxon>Spermatophyta</taxon>
        <taxon>Magnoliopsida</taxon>
        <taxon>eudicotyledons</taxon>
        <taxon>Gunneridae</taxon>
        <taxon>Pentapetalae</taxon>
        <taxon>rosids</taxon>
        <taxon>fabids</taxon>
        <taxon>Fabales</taxon>
        <taxon>Fabaceae</taxon>
        <taxon>Papilionoideae</taxon>
        <taxon>50 kb inversion clade</taxon>
        <taxon>dalbergioids sensu lato</taxon>
        <taxon>Dalbergieae</taxon>
        <taxon>Pterocarpus clade</taxon>
        <taxon>Arachis</taxon>
    </lineage>
</organism>
<protein>
    <recommendedName>
        <fullName evidence="3">Protein FAR1-RELATED SEQUENCE</fullName>
    </recommendedName>
</protein>
<evidence type="ECO:0000313" key="1">
    <source>
        <dbReference type="EMBL" id="RYR26213.1"/>
    </source>
</evidence>
<dbReference type="AlphaFoldDB" id="A0A445AIE6"/>
<name>A0A445AIE6_ARAHY</name>
<evidence type="ECO:0000313" key="2">
    <source>
        <dbReference type="Proteomes" id="UP000289738"/>
    </source>
</evidence>
<evidence type="ECO:0008006" key="3">
    <source>
        <dbReference type="Google" id="ProtNLM"/>
    </source>
</evidence>
<reference evidence="1 2" key="1">
    <citation type="submission" date="2019-01" db="EMBL/GenBank/DDBJ databases">
        <title>Sequencing of cultivated peanut Arachis hypogaea provides insights into genome evolution and oil improvement.</title>
        <authorList>
            <person name="Chen X."/>
        </authorList>
    </citation>
    <scope>NUCLEOTIDE SEQUENCE [LARGE SCALE GENOMIC DNA]</scope>
    <source>
        <strain evidence="2">cv. Fuhuasheng</strain>
        <tissue evidence="1">Leaves</tissue>
    </source>
</reference>
<proteinExistence type="predicted"/>
<accession>A0A445AIE6</accession>
<sequence>MVHMIRNFWSISGSAKSYIDGMHGYAADEFGIAEKAWALLLYEKKMWANAYLHGKFCACFRTTFRCEGINSHLKKFLNS</sequence>
<comment type="caution">
    <text evidence="1">The sequence shown here is derived from an EMBL/GenBank/DDBJ whole genome shotgun (WGS) entry which is preliminary data.</text>
</comment>
<keyword evidence="2" id="KW-1185">Reference proteome</keyword>
<dbReference type="Proteomes" id="UP000289738">
    <property type="component" value="Chromosome B02"/>
</dbReference>
<gene>
    <name evidence="1" type="ORF">Ahy_B02g060405</name>
</gene>
<dbReference type="EMBL" id="SDMP01000012">
    <property type="protein sequence ID" value="RYR26213.1"/>
    <property type="molecule type" value="Genomic_DNA"/>
</dbReference>